<keyword evidence="1" id="KW-1133">Transmembrane helix</keyword>
<keyword evidence="3" id="KW-1185">Reference proteome</keyword>
<dbReference type="EMBL" id="LROS01000075">
    <property type="protein sequence ID" value="OBR90024.1"/>
    <property type="molecule type" value="Genomic_DNA"/>
</dbReference>
<protein>
    <submittedName>
        <fullName evidence="2">Uncharacterized protein</fullName>
    </submittedName>
</protein>
<organism evidence="2 3">
    <name type="scientific">Clostridium ragsdalei P11</name>
    <dbReference type="NCBI Taxonomy" id="1353534"/>
    <lineage>
        <taxon>Bacteria</taxon>
        <taxon>Bacillati</taxon>
        <taxon>Bacillota</taxon>
        <taxon>Clostridia</taxon>
        <taxon>Eubacteriales</taxon>
        <taxon>Clostridiaceae</taxon>
        <taxon>Clostridium</taxon>
    </lineage>
</organism>
<dbReference type="AlphaFoldDB" id="A0A1A6AIZ7"/>
<dbReference type="PATRIC" id="fig|1353534.3.peg.3693"/>
<evidence type="ECO:0000313" key="2">
    <source>
        <dbReference type="EMBL" id="OBR90024.1"/>
    </source>
</evidence>
<reference evidence="2 3" key="1">
    <citation type="journal article" date="2012" name="Front. Microbiol.">
        <title>Draft Genome Sequence of the Virulent Strain 01-B526 of the Fish Pathogen Aeromonas salmonicida.</title>
        <authorList>
            <person name="Charette S.J."/>
            <person name="Brochu F."/>
            <person name="Boyle B."/>
            <person name="Filion G."/>
            <person name="Tanaka K.H."/>
            <person name="Derome N."/>
        </authorList>
    </citation>
    <scope>NUCLEOTIDE SEQUENCE [LARGE SCALE GENOMIC DNA]</scope>
    <source>
        <strain evidence="2 3">P11</strain>
    </source>
</reference>
<keyword evidence="1" id="KW-0812">Transmembrane</keyword>
<accession>A0A1A6AIZ7</accession>
<evidence type="ECO:0000256" key="1">
    <source>
        <dbReference type="SAM" id="Phobius"/>
    </source>
</evidence>
<keyword evidence="1" id="KW-0472">Membrane</keyword>
<proteinExistence type="predicted"/>
<name>A0A1A6AIZ7_9CLOT</name>
<dbReference type="Proteomes" id="UP000093954">
    <property type="component" value="Unassembled WGS sequence"/>
</dbReference>
<comment type="caution">
    <text evidence="2">The sequence shown here is derived from an EMBL/GenBank/DDBJ whole genome shotgun (WGS) entry which is preliminary data.</text>
</comment>
<sequence length="63" mass="7116">MGHVKILGIHGVMSMVNNIITFIAFAYFLVGLLVNSTILPRLLGVICNIFKFREFYLKQISSI</sequence>
<feature type="transmembrane region" description="Helical" evidence="1">
    <location>
        <begin position="12"/>
        <end position="34"/>
    </location>
</feature>
<evidence type="ECO:0000313" key="3">
    <source>
        <dbReference type="Proteomes" id="UP000093954"/>
    </source>
</evidence>
<gene>
    <name evidence="2" type="ORF">CLRAG_36160</name>
</gene>